<evidence type="ECO:0000256" key="1">
    <source>
        <dbReference type="ARBA" id="ARBA00004141"/>
    </source>
</evidence>
<keyword evidence="5 6" id="KW-0472">Membrane</keyword>
<feature type="transmembrane region" description="Helical" evidence="6">
    <location>
        <begin position="82"/>
        <end position="99"/>
    </location>
</feature>
<evidence type="ECO:0000313" key="9">
    <source>
        <dbReference type="Proteomes" id="UP001370348"/>
    </source>
</evidence>
<evidence type="ECO:0000256" key="4">
    <source>
        <dbReference type="ARBA" id="ARBA00022989"/>
    </source>
</evidence>
<evidence type="ECO:0000256" key="2">
    <source>
        <dbReference type="ARBA" id="ARBA00009399"/>
    </source>
</evidence>
<evidence type="ECO:0000256" key="3">
    <source>
        <dbReference type="ARBA" id="ARBA00022692"/>
    </source>
</evidence>
<keyword evidence="3 6" id="KW-0812">Transmembrane</keyword>
<dbReference type="Proteomes" id="UP001370348">
    <property type="component" value="Chromosome"/>
</dbReference>
<gene>
    <name evidence="8" type="ORF">LZC94_26805</name>
</gene>
<accession>A0ABZ2LKI7</accession>
<feature type="transmembrane region" description="Helical" evidence="6">
    <location>
        <begin position="48"/>
        <end position="70"/>
    </location>
</feature>
<evidence type="ECO:0000256" key="6">
    <source>
        <dbReference type="SAM" id="Phobius"/>
    </source>
</evidence>
<dbReference type="InterPro" id="IPR051401">
    <property type="entry name" value="GtrA_CellWall_Glycosyl"/>
</dbReference>
<comment type="subcellular location">
    <subcellularLocation>
        <location evidence="1">Membrane</location>
        <topology evidence="1">Multi-pass membrane protein</topology>
    </subcellularLocation>
</comment>
<dbReference type="InterPro" id="IPR007267">
    <property type="entry name" value="GtrA_DPMS_TM"/>
</dbReference>
<dbReference type="RefSeq" id="WP_394821083.1">
    <property type="nucleotide sequence ID" value="NZ_CP089984.1"/>
</dbReference>
<name>A0ABZ2LKI7_9BACT</name>
<dbReference type="Pfam" id="PF04138">
    <property type="entry name" value="GtrA_DPMS_TM"/>
    <property type="match status" value="1"/>
</dbReference>
<evidence type="ECO:0000256" key="5">
    <source>
        <dbReference type="ARBA" id="ARBA00023136"/>
    </source>
</evidence>
<evidence type="ECO:0000259" key="7">
    <source>
        <dbReference type="Pfam" id="PF04138"/>
    </source>
</evidence>
<proteinExistence type="inferred from homology"/>
<comment type="similarity">
    <text evidence="2">Belongs to the GtrA family.</text>
</comment>
<keyword evidence="4 6" id="KW-1133">Transmembrane helix</keyword>
<reference evidence="8 9" key="1">
    <citation type="submission" date="2021-12" db="EMBL/GenBank/DDBJ databases">
        <title>Discovery of the Pendulisporaceae a myxobacterial family with distinct sporulation behavior and unique specialized metabolism.</title>
        <authorList>
            <person name="Garcia R."/>
            <person name="Popoff A."/>
            <person name="Bader C.D."/>
            <person name="Loehr J."/>
            <person name="Walesch S."/>
            <person name="Walt C."/>
            <person name="Boldt J."/>
            <person name="Bunk B."/>
            <person name="Haeckl F.J.F.P.J."/>
            <person name="Gunesch A.P."/>
            <person name="Birkelbach J."/>
            <person name="Nuebel U."/>
            <person name="Pietschmann T."/>
            <person name="Bach T."/>
            <person name="Mueller R."/>
        </authorList>
    </citation>
    <scope>NUCLEOTIDE SEQUENCE [LARGE SCALE GENOMIC DNA]</scope>
    <source>
        <strain evidence="8 9">MSr11954</strain>
    </source>
</reference>
<protein>
    <submittedName>
        <fullName evidence="8">GtrA family protein</fullName>
    </submittedName>
</protein>
<sequence length="143" mass="15269">MSPAGPSDKLRSQAGELARFVVVGGSAVSVDFLVYFAMVHFVPLVPVGISKATSFIAGACLAFVLNRGFVFRAGERKAREQLLPFALLYLVSLGLNNLVNTLLLGYGAVKLVAWFFATGTSTVSNFLGMKFIVFRRKAGASST</sequence>
<feature type="transmembrane region" description="Helical" evidence="6">
    <location>
        <begin position="20"/>
        <end position="42"/>
    </location>
</feature>
<keyword evidence="9" id="KW-1185">Reference proteome</keyword>
<dbReference type="PANTHER" id="PTHR38459:SF1">
    <property type="entry name" value="PROPHAGE BACTOPRENOL-LINKED GLUCOSE TRANSLOCASE HOMOLOG"/>
    <property type="match status" value="1"/>
</dbReference>
<organism evidence="8 9">
    <name type="scientific">Pendulispora albinea</name>
    <dbReference type="NCBI Taxonomy" id="2741071"/>
    <lineage>
        <taxon>Bacteria</taxon>
        <taxon>Pseudomonadati</taxon>
        <taxon>Myxococcota</taxon>
        <taxon>Myxococcia</taxon>
        <taxon>Myxococcales</taxon>
        <taxon>Sorangiineae</taxon>
        <taxon>Pendulisporaceae</taxon>
        <taxon>Pendulispora</taxon>
    </lineage>
</organism>
<feature type="domain" description="GtrA/DPMS transmembrane" evidence="7">
    <location>
        <begin position="19"/>
        <end position="134"/>
    </location>
</feature>
<dbReference type="PANTHER" id="PTHR38459">
    <property type="entry name" value="PROPHAGE BACTOPRENOL-LINKED GLUCOSE TRANSLOCASE HOMOLOG"/>
    <property type="match status" value="1"/>
</dbReference>
<dbReference type="EMBL" id="CP089984">
    <property type="protein sequence ID" value="WXB11463.1"/>
    <property type="molecule type" value="Genomic_DNA"/>
</dbReference>
<evidence type="ECO:0000313" key="8">
    <source>
        <dbReference type="EMBL" id="WXB11463.1"/>
    </source>
</evidence>
<feature type="transmembrane region" description="Helical" evidence="6">
    <location>
        <begin position="111"/>
        <end position="133"/>
    </location>
</feature>